<evidence type="ECO:0000256" key="1">
    <source>
        <dbReference type="SAM" id="SignalP"/>
    </source>
</evidence>
<keyword evidence="3" id="KW-1185">Reference proteome</keyword>
<reference evidence="2 3" key="1">
    <citation type="submission" date="2014-04" db="EMBL/GenBank/DDBJ databases">
        <title>Comparative Genomics of Cryptosporidium Species.</title>
        <authorList>
            <person name="Silva J.C."/>
            <person name="Su Q."/>
            <person name="Chalmers R."/>
            <person name="Chibucos M.C."/>
            <person name="Elwin K."/>
            <person name="Godinez A."/>
            <person name="Guo F."/>
            <person name="Huynh K."/>
            <person name="Orvis J."/>
            <person name="Ott S."/>
            <person name="Sadzewicz L."/>
            <person name="Sengamalay N."/>
            <person name="Shetty A."/>
            <person name="Sun M."/>
            <person name="Tallon L."/>
            <person name="Xiao L."/>
            <person name="Zhang H."/>
            <person name="Fraser C.M."/>
            <person name="Zhu G."/>
            <person name="Kissinger J."/>
            <person name="Widmer G."/>
        </authorList>
    </citation>
    <scope>NUCLEOTIDE SEQUENCE [LARGE SCALE GENOMIC DNA]</scope>
    <source>
        <strain evidence="2 3">UKMEL1</strain>
    </source>
</reference>
<accession>A0A2P4YXD9</accession>
<comment type="caution">
    <text evidence="2">The sequence shown here is derived from an EMBL/GenBank/DDBJ whole genome shotgun (WGS) entry which is preliminary data.</text>
</comment>
<protein>
    <recommendedName>
        <fullName evidence="4">Integral membrane protein</fullName>
    </recommendedName>
</protein>
<organism evidence="2 3">
    <name type="scientific">Cryptosporidium meleagridis</name>
    <dbReference type="NCBI Taxonomy" id="93969"/>
    <lineage>
        <taxon>Eukaryota</taxon>
        <taxon>Sar</taxon>
        <taxon>Alveolata</taxon>
        <taxon>Apicomplexa</taxon>
        <taxon>Conoidasida</taxon>
        <taxon>Coccidia</taxon>
        <taxon>Eucoccidiorida</taxon>
        <taxon>Eimeriorina</taxon>
        <taxon>Cryptosporidiidae</taxon>
        <taxon>Cryptosporidium</taxon>
    </lineage>
</organism>
<dbReference type="AlphaFoldDB" id="A0A2P4YXD9"/>
<dbReference type="Proteomes" id="UP000236928">
    <property type="component" value="Unassembled WGS sequence"/>
</dbReference>
<keyword evidence="1" id="KW-0732">Signal</keyword>
<name>A0A2P4YXD9_9CRYT</name>
<evidence type="ECO:0000313" key="2">
    <source>
        <dbReference type="EMBL" id="POM82468.1"/>
    </source>
</evidence>
<sequence length="326" mass="38221">MLRKYLFVVKQFLLLIGILTIQVKSDEYIASAGICGRWETKEKINSELMTGSELRTPVSGCQWLGYNRVHIRESRTYKVSPKKKLEFMRYEYNSTSGCELENYSRQIIGYGDWDVNKYTRGNQTLVGVRINWRKVIIRSRMNHVNILDDLRKINWLYKSLEPVYFYDLNLINTCIEHLTIIPDYDISAIDSKTIKIDGENIKISNEKLNIDHIPDSKVEEALLRMVTGYSGNVISDMVKKEFSIEKDWEEFFKRKSPRMRKICQWNDIKEFCLMPPSEIIHKHSCKLPSVDHLISSDLETLKVALYPYNSTLPETDLIEFSKYKAC</sequence>
<gene>
    <name evidence="2" type="ORF">CmeUKMEL1_02545</name>
</gene>
<evidence type="ECO:0008006" key="4">
    <source>
        <dbReference type="Google" id="ProtNLM"/>
    </source>
</evidence>
<dbReference type="VEuPathDB" id="CryptoDB:CmeUKMEL1_02545"/>
<evidence type="ECO:0000313" key="3">
    <source>
        <dbReference type="Proteomes" id="UP000236928"/>
    </source>
</evidence>
<dbReference type="EMBL" id="JIBK01000004">
    <property type="protein sequence ID" value="POM82468.1"/>
    <property type="molecule type" value="Genomic_DNA"/>
</dbReference>
<proteinExistence type="predicted"/>
<feature type="signal peptide" evidence="1">
    <location>
        <begin position="1"/>
        <end position="25"/>
    </location>
</feature>
<feature type="chain" id="PRO_5015138375" description="Integral membrane protein" evidence="1">
    <location>
        <begin position="26"/>
        <end position="326"/>
    </location>
</feature>
<dbReference type="OrthoDB" id="335778at2759"/>